<feature type="compositionally biased region" description="Basic and acidic residues" evidence="1">
    <location>
        <begin position="157"/>
        <end position="173"/>
    </location>
</feature>
<protein>
    <submittedName>
        <fullName evidence="4">Uncharacterized protein</fullName>
    </submittedName>
</protein>
<keyword evidence="2" id="KW-1133">Transmembrane helix</keyword>
<feature type="transmembrane region" description="Helical" evidence="2">
    <location>
        <begin position="42"/>
        <end position="62"/>
    </location>
</feature>
<feature type="chain" id="PRO_5015877080" evidence="3">
    <location>
        <begin position="27"/>
        <end position="180"/>
    </location>
</feature>
<reference evidence="4 5" key="1">
    <citation type="submission" date="2018-04" db="EMBL/GenBank/DDBJ databases">
        <authorList>
            <person name="Go L.Y."/>
            <person name="Mitchell J.A."/>
        </authorList>
    </citation>
    <scope>NUCLEOTIDE SEQUENCE [LARGE SCALE GENOMIC DNA]</scope>
    <source>
        <strain evidence="4">ULC066bin1</strain>
    </source>
</reference>
<gene>
    <name evidence="4" type="ORF">DCF19_03570</name>
</gene>
<keyword evidence="3" id="KW-0732">Signal</keyword>
<feature type="signal peptide" evidence="3">
    <location>
        <begin position="1"/>
        <end position="26"/>
    </location>
</feature>
<dbReference type="Proteomes" id="UP000249467">
    <property type="component" value="Unassembled WGS sequence"/>
</dbReference>
<feature type="region of interest" description="Disordered" evidence="1">
    <location>
        <begin position="141"/>
        <end position="180"/>
    </location>
</feature>
<dbReference type="EMBL" id="QBML01000004">
    <property type="protein sequence ID" value="PZO43721.1"/>
    <property type="molecule type" value="Genomic_DNA"/>
</dbReference>
<evidence type="ECO:0000256" key="1">
    <source>
        <dbReference type="SAM" id="MobiDB-lite"/>
    </source>
</evidence>
<reference evidence="4 5" key="2">
    <citation type="submission" date="2018-06" db="EMBL/GenBank/DDBJ databases">
        <title>Metagenomic assembly of (sub)arctic Cyanobacteria and their associated microbiome from non-axenic cultures.</title>
        <authorList>
            <person name="Baurain D."/>
        </authorList>
    </citation>
    <scope>NUCLEOTIDE SEQUENCE [LARGE SCALE GENOMIC DNA]</scope>
    <source>
        <strain evidence="4">ULC066bin1</strain>
    </source>
</reference>
<evidence type="ECO:0000313" key="4">
    <source>
        <dbReference type="EMBL" id="PZO43721.1"/>
    </source>
</evidence>
<sequence>MKKSFIKRTLQFASAITVYSATSVWASTNHVDIVSNTIANINSLLVILAIAFALPYFCFKVLGKLYTPPVSRNPDNAVNNPELNQDELAIADNEDFATMQYRGSRYSAENLTVEPSNINVEKNDRQAKPAIKYRGVSIANSVNNTDSSTEDVTDSFSSERKAQKSAKPKERMKYRGSYID</sequence>
<organism evidence="4 5">
    <name type="scientific">Pseudanabaena frigida</name>
    <dbReference type="NCBI Taxonomy" id="945775"/>
    <lineage>
        <taxon>Bacteria</taxon>
        <taxon>Bacillati</taxon>
        <taxon>Cyanobacteriota</taxon>
        <taxon>Cyanophyceae</taxon>
        <taxon>Pseudanabaenales</taxon>
        <taxon>Pseudanabaenaceae</taxon>
        <taxon>Pseudanabaena</taxon>
    </lineage>
</organism>
<dbReference type="AlphaFoldDB" id="A0A2W4Y8F2"/>
<accession>A0A2W4Y8F2</accession>
<evidence type="ECO:0000256" key="3">
    <source>
        <dbReference type="SAM" id="SignalP"/>
    </source>
</evidence>
<comment type="caution">
    <text evidence="4">The sequence shown here is derived from an EMBL/GenBank/DDBJ whole genome shotgun (WGS) entry which is preliminary data.</text>
</comment>
<proteinExistence type="predicted"/>
<keyword evidence="2" id="KW-0812">Transmembrane</keyword>
<name>A0A2W4Y8F2_9CYAN</name>
<evidence type="ECO:0000313" key="5">
    <source>
        <dbReference type="Proteomes" id="UP000249467"/>
    </source>
</evidence>
<evidence type="ECO:0000256" key="2">
    <source>
        <dbReference type="SAM" id="Phobius"/>
    </source>
</evidence>
<keyword evidence="2" id="KW-0472">Membrane</keyword>